<name>A0A1E3QMT0_9ASCO</name>
<dbReference type="AlphaFoldDB" id="A0A1E3QMT0"/>
<dbReference type="Proteomes" id="UP000094336">
    <property type="component" value="Unassembled WGS sequence"/>
</dbReference>
<sequence>MQCLSDMAASNYWCHTGKPLIRAASFESGRMIFPCVPVSRKSPCRCICRPSEFNKNKG</sequence>
<dbReference type="RefSeq" id="XP_018984102.1">
    <property type="nucleotide sequence ID" value="XM_019127246.1"/>
</dbReference>
<protein>
    <submittedName>
        <fullName evidence="1">Uncharacterized protein</fullName>
    </submittedName>
</protein>
<evidence type="ECO:0000313" key="1">
    <source>
        <dbReference type="EMBL" id="ODQ78774.1"/>
    </source>
</evidence>
<accession>A0A1E3QMT0</accession>
<evidence type="ECO:0000313" key="2">
    <source>
        <dbReference type="Proteomes" id="UP000094336"/>
    </source>
</evidence>
<reference evidence="2" key="1">
    <citation type="submission" date="2016-05" db="EMBL/GenBank/DDBJ databases">
        <title>Comparative genomics of biotechnologically important yeasts.</title>
        <authorList>
            <consortium name="DOE Joint Genome Institute"/>
            <person name="Riley R."/>
            <person name="Haridas S."/>
            <person name="Wolfe K.H."/>
            <person name="Lopes M.R."/>
            <person name="Hittinger C.T."/>
            <person name="Goker M."/>
            <person name="Salamov A."/>
            <person name="Wisecaver J."/>
            <person name="Long T.M."/>
            <person name="Aerts A.L."/>
            <person name="Barry K."/>
            <person name="Choi C."/>
            <person name="Clum A."/>
            <person name="Coughlan A.Y."/>
            <person name="Deshpande S."/>
            <person name="Douglass A.P."/>
            <person name="Hanson S.J."/>
            <person name="Klenk H.-P."/>
            <person name="Labutti K."/>
            <person name="Lapidus A."/>
            <person name="Lindquist E."/>
            <person name="Lipzen A."/>
            <person name="Meier-Kolthoff J.P."/>
            <person name="Ohm R.A."/>
            <person name="Otillar R.P."/>
            <person name="Pangilinan J."/>
            <person name="Peng Y."/>
            <person name="Rokas A."/>
            <person name="Rosa C.A."/>
            <person name="Scheuner C."/>
            <person name="Sibirny A.A."/>
            <person name="Slot J.C."/>
            <person name="Stielow J.B."/>
            <person name="Sun H."/>
            <person name="Kurtzman C.P."/>
            <person name="Blackwell M."/>
            <person name="Grigoriev I.V."/>
            <person name="Jeffries T.W."/>
        </authorList>
    </citation>
    <scope>NUCLEOTIDE SEQUENCE [LARGE SCALE GENOMIC DNA]</scope>
    <source>
        <strain evidence="2">NRRL Y-12698</strain>
    </source>
</reference>
<dbReference type="GeneID" id="30145099"/>
<organism evidence="1 2">
    <name type="scientific">Babjeviella inositovora NRRL Y-12698</name>
    <dbReference type="NCBI Taxonomy" id="984486"/>
    <lineage>
        <taxon>Eukaryota</taxon>
        <taxon>Fungi</taxon>
        <taxon>Dikarya</taxon>
        <taxon>Ascomycota</taxon>
        <taxon>Saccharomycotina</taxon>
        <taxon>Pichiomycetes</taxon>
        <taxon>Serinales incertae sedis</taxon>
        <taxon>Babjeviella</taxon>
    </lineage>
</organism>
<gene>
    <name evidence="1" type="ORF">BABINDRAFT_152956</name>
</gene>
<dbReference type="EMBL" id="KV454434">
    <property type="protein sequence ID" value="ODQ78774.1"/>
    <property type="molecule type" value="Genomic_DNA"/>
</dbReference>
<proteinExistence type="predicted"/>
<keyword evidence="2" id="KW-1185">Reference proteome</keyword>